<evidence type="ECO:0000256" key="2">
    <source>
        <dbReference type="ARBA" id="ARBA00022679"/>
    </source>
</evidence>
<dbReference type="PANTHER" id="PTHR37418:SF2">
    <property type="entry name" value="3-KETO-5-AMINOHEXANOATE CLEAVAGE ENZYME"/>
    <property type="match status" value="1"/>
</dbReference>
<dbReference type="AlphaFoldDB" id="A0A845M2F4"/>
<comment type="cofactor">
    <cofactor evidence="1">
        <name>Zn(2+)</name>
        <dbReference type="ChEBI" id="CHEBI:29105"/>
    </cofactor>
</comment>
<keyword evidence="2" id="KW-0808">Transferase</keyword>
<dbReference type="InterPro" id="IPR013785">
    <property type="entry name" value="Aldolase_TIM"/>
</dbReference>
<evidence type="ECO:0000256" key="4">
    <source>
        <dbReference type="ARBA" id="ARBA00022833"/>
    </source>
</evidence>
<dbReference type="Gene3D" id="3.20.20.70">
    <property type="entry name" value="Aldolase class I"/>
    <property type="match status" value="1"/>
</dbReference>
<dbReference type="EMBL" id="WTUX01000003">
    <property type="protein sequence ID" value="MZR11683.1"/>
    <property type="molecule type" value="Genomic_DNA"/>
</dbReference>
<gene>
    <name evidence="5" type="ORF">GQE99_01420</name>
</gene>
<proteinExistence type="predicted"/>
<sequence length="293" mass="30545">MSKSTIITCAVTGAGDTPGKNPAVPVTPEEIATSSIDAAKAGAAILHIHVRDPETGRATGDPALFREVVERIRDSGCDAILNLTTGEGGMLEIGVRTFGGNILAEEVSTPEQRFAHVADTQPEMCTIDMGTMNVGHNIFVNTTADVTRLAELSLEAGVMPELEVFDAGQIQFSKELLAAGKVKGPAFFQLCLGVPGGSPATAETLVYMKSLLPPDSEWAAFGLGPQQFPMVAQCVISGGHARVGLEDNLYLESGKLAPSNAAMVEKAGQIITLLGNNVASPEEARAILSMTAV</sequence>
<dbReference type="GO" id="GO:0043720">
    <property type="term" value="F:3-keto-5-aminohexanoate cleavage activity"/>
    <property type="evidence" value="ECO:0007669"/>
    <property type="project" value="InterPro"/>
</dbReference>
<accession>A0A845M2F4</accession>
<dbReference type="Pfam" id="PF05853">
    <property type="entry name" value="BKACE"/>
    <property type="match status" value="1"/>
</dbReference>
<comment type="caution">
    <text evidence="5">The sequence shown here is derived from an EMBL/GenBank/DDBJ whole genome shotgun (WGS) entry which is preliminary data.</text>
</comment>
<dbReference type="GO" id="GO:0046872">
    <property type="term" value="F:metal ion binding"/>
    <property type="evidence" value="ECO:0007669"/>
    <property type="project" value="UniProtKB-KW"/>
</dbReference>
<dbReference type="RefSeq" id="WP_161349809.1">
    <property type="nucleotide sequence ID" value="NZ_WTUX01000003.1"/>
</dbReference>
<evidence type="ECO:0000313" key="6">
    <source>
        <dbReference type="Proteomes" id="UP000467322"/>
    </source>
</evidence>
<reference evidence="5 6" key="1">
    <citation type="submission" date="2019-12" db="EMBL/GenBank/DDBJ databases">
        <title>Maritimibacter sp. nov. sp. isolated from sea sand.</title>
        <authorList>
            <person name="Kim J."/>
            <person name="Jeong S.E."/>
            <person name="Jung H.S."/>
            <person name="Jeon C.O."/>
        </authorList>
    </citation>
    <scope>NUCLEOTIDE SEQUENCE [LARGE SCALE GENOMIC DNA]</scope>
    <source>
        <strain evidence="5 6">DP07</strain>
    </source>
</reference>
<dbReference type="PANTHER" id="PTHR37418">
    <property type="entry name" value="3-KETO-5-AMINOHEXANOATE CLEAVAGE ENZYME-RELATED"/>
    <property type="match status" value="1"/>
</dbReference>
<evidence type="ECO:0000256" key="3">
    <source>
        <dbReference type="ARBA" id="ARBA00022723"/>
    </source>
</evidence>
<evidence type="ECO:0000313" key="5">
    <source>
        <dbReference type="EMBL" id="MZR11683.1"/>
    </source>
</evidence>
<keyword evidence="4" id="KW-0862">Zinc</keyword>
<name>A0A845M2F4_9RHOB</name>
<keyword evidence="6" id="KW-1185">Reference proteome</keyword>
<organism evidence="5 6">
    <name type="scientific">Maritimibacter harenae</name>
    <dbReference type="NCBI Taxonomy" id="2606218"/>
    <lineage>
        <taxon>Bacteria</taxon>
        <taxon>Pseudomonadati</taxon>
        <taxon>Pseudomonadota</taxon>
        <taxon>Alphaproteobacteria</taxon>
        <taxon>Rhodobacterales</taxon>
        <taxon>Roseobacteraceae</taxon>
        <taxon>Maritimibacter</taxon>
    </lineage>
</organism>
<dbReference type="InterPro" id="IPR008567">
    <property type="entry name" value="BKACE"/>
</dbReference>
<protein>
    <submittedName>
        <fullName evidence="5">3-keto-5-aminohexanoate cleavage protein</fullName>
    </submittedName>
</protein>
<evidence type="ECO:0000256" key="1">
    <source>
        <dbReference type="ARBA" id="ARBA00001947"/>
    </source>
</evidence>
<keyword evidence="3" id="KW-0479">Metal-binding</keyword>
<dbReference type="Proteomes" id="UP000467322">
    <property type="component" value="Unassembled WGS sequence"/>
</dbReference>